<dbReference type="Proteomes" id="UP001642487">
    <property type="component" value="Chromosome 2"/>
</dbReference>
<proteinExistence type="predicted"/>
<dbReference type="EMBL" id="OZ021736">
    <property type="protein sequence ID" value="CAK9315506.1"/>
    <property type="molecule type" value="Genomic_DNA"/>
</dbReference>
<evidence type="ECO:0000313" key="2">
    <source>
        <dbReference type="Proteomes" id="UP001642487"/>
    </source>
</evidence>
<evidence type="ECO:0000313" key="1">
    <source>
        <dbReference type="EMBL" id="CAK9315506.1"/>
    </source>
</evidence>
<name>A0ABP0Y7F5_9ROSI</name>
<gene>
    <name evidence="1" type="ORF">CITCOLO1_LOCUS7303</name>
</gene>
<sequence>MDGSRLWLPSSDYSIQLSDGGWSESGMTPWLGSLSNGCRPKGKPSKQCMIHGFAFCHLPPTATN</sequence>
<accession>A0ABP0Y7F5</accession>
<organism evidence="1 2">
    <name type="scientific">Citrullus colocynthis</name>
    <name type="common">colocynth</name>
    <dbReference type="NCBI Taxonomy" id="252529"/>
    <lineage>
        <taxon>Eukaryota</taxon>
        <taxon>Viridiplantae</taxon>
        <taxon>Streptophyta</taxon>
        <taxon>Embryophyta</taxon>
        <taxon>Tracheophyta</taxon>
        <taxon>Spermatophyta</taxon>
        <taxon>Magnoliopsida</taxon>
        <taxon>eudicotyledons</taxon>
        <taxon>Gunneridae</taxon>
        <taxon>Pentapetalae</taxon>
        <taxon>rosids</taxon>
        <taxon>fabids</taxon>
        <taxon>Cucurbitales</taxon>
        <taxon>Cucurbitaceae</taxon>
        <taxon>Benincaseae</taxon>
        <taxon>Citrullus</taxon>
    </lineage>
</organism>
<keyword evidence="2" id="KW-1185">Reference proteome</keyword>
<protein>
    <submittedName>
        <fullName evidence="1">Uncharacterized protein</fullName>
    </submittedName>
</protein>
<reference evidence="1 2" key="1">
    <citation type="submission" date="2024-03" db="EMBL/GenBank/DDBJ databases">
        <authorList>
            <person name="Gkanogiannis A."/>
            <person name="Becerra Lopez-Lavalle L."/>
        </authorList>
    </citation>
    <scope>NUCLEOTIDE SEQUENCE [LARGE SCALE GENOMIC DNA]</scope>
</reference>